<keyword evidence="4" id="KW-1185">Reference proteome</keyword>
<protein>
    <recommendedName>
        <fullName evidence="5">Glycine zipper</fullName>
    </recommendedName>
</protein>
<evidence type="ECO:0000313" key="3">
    <source>
        <dbReference type="EMBL" id="GAA3667366.1"/>
    </source>
</evidence>
<feature type="region of interest" description="Disordered" evidence="1">
    <location>
        <begin position="43"/>
        <end position="88"/>
    </location>
</feature>
<organism evidence="3 4">
    <name type="scientific">Lentzea roselyniae</name>
    <dbReference type="NCBI Taxonomy" id="531940"/>
    <lineage>
        <taxon>Bacteria</taxon>
        <taxon>Bacillati</taxon>
        <taxon>Actinomycetota</taxon>
        <taxon>Actinomycetes</taxon>
        <taxon>Pseudonocardiales</taxon>
        <taxon>Pseudonocardiaceae</taxon>
        <taxon>Lentzea</taxon>
    </lineage>
</organism>
<feature type="compositionally biased region" description="Acidic residues" evidence="1">
    <location>
        <begin position="16"/>
        <end position="26"/>
    </location>
</feature>
<evidence type="ECO:0000256" key="2">
    <source>
        <dbReference type="SAM" id="Phobius"/>
    </source>
</evidence>
<keyword evidence="2" id="KW-1133">Transmembrane helix</keyword>
<accession>A0ABP7BTF3</accession>
<sequence length="153" mass="16918">MPTKRLSFDEYGSSTAEDEFTDDTEPSYDSYYVVLPEEVWQSEVDSSFDDDEADDDESDESDEVVDVDVDVDYDDYDYEPPRREPMSSAKAGNIAGISVALVTGAIPAVFVDLLPAALAGGLAAGLFGGLMGRSLGIELQQRRVRRREIEREF</sequence>
<evidence type="ECO:0008006" key="5">
    <source>
        <dbReference type="Google" id="ProtNLM"/>
    </source>
</evidence>
<feature type="region of interest" description="Disordered" evidence="1">
    <location>
        <begin position="1"/>
        <end position="26"/>
    </location>
</feature>
<keyword evidence="2" id="KW-0472">Membrane</keyword>
<dbReference type="Proteomes" id="UP001500711">
    <property type="component" value="Unassembled WGS sequence"/>
</dbReference>
<name>A0ABP7BTF3_9PSEU</name>
<comment type="caution">
    <text evidence="3">The sequence shown here is derived from an EMBL/GenBank/DDBJ whole genome shotgun (WGS) entry which is preliminary data.</text>
</comment>
<feature type="compositionally biased region" description="Acidic residues" evidence="1">
    <location>
        <begin position="46"/>
        <end position="78"/>
    </location>
</feature>
<gene>
    <name evidence="3" type="ORF">GCM10022267_62330</name>
</gene>
<keyword evidence="2" id="KW-0812">Transmembrane</keyword>
<dbReference type="RefSeq" id="WP_346133840.1">
    <property type="nucleotide sequence ID" value="NZ_BAABBE010000021.1"/>
</dbReference>
<reference evidence="4" key="1">
    <citation type="journal article" date="2019" name="Int. J. Syst. Evol. Microbiol.">
        <title>The Global Catalogue of Microorganisms (GCM) 10K type strain sequencing project: providing services to taxonomists for standard genome sequencing and annotation.</title>
        <authorList>
            <consortium name="The Broad Institute Genomics Platform"/>
            <consortium name="The Broad Institute Genome Sequencing Center for Infectious Disease"/>
            <person name="Wu L."/>
            <person name="Ma J."/>
        </authorList>
    </citation>
    <scope>NUCLEOTIDE SEQUENCE [LARGE SCALE GENOMIC DNA]</scope>
    <source>
        <strain evidence="4">JCM 17494</strain>
    </source>
</reference>
<evidence type="ECO:0000256" key="1">
    <source>
        <dbReference type="SAM" id="MobiDB-lite"/>
    </source>
</evidence>
<proteinExistence type="predicted"/>
<evidence type="ECO:0000313" key="4">
    <source>
        <dbReference type="Proteomes" id="UP001500711"/>
    </source>
</evidence>
<feature type="transmembrane region" description="Helical" evidence="2">
    <location>
        <begin position="116"/>
        <end position="137"/>
    </location>
</feature>
<feature type="transmembrane region" description="Helical" evidence="2">
    <location>
        <begin position="91"/>
        <end position="110"/>
    </location>
</feature>
<dbReference type="EMBL" id="BAABBE010000021">
    <property type="protein sequence ID" value="GAA3667366.1"/>
    <property type="molecule type" value="Genomic_DNA"/>
</dbReference>